<proteinExistence type="predicted"/>
<evidence type="ECO:0000313" key="1">
    <source>
        <dbReference type="EMBL" id="QJD30555.1"/>
    </source>
</evidence>
<reference evidence="2" key="1">
    <citation type="submission" date="2019-12" db="EMBL/GenBank/DDBJ databases">
        <authorList>
            <person name="Awala S.I."/>
            <person name="Rhee S.K."/>
        </authorList>
    </citation>
    <scope>NUCLEOTIDE SEQUENCE [LARGE SCALE GENOMIC DNA]</scope>
    <source>
        <strain evidence="2">IM1</strain>
    </source>
</reference>
<keyword evidence="2" id="KW-1185">Reference proteome</keyword>
<dbReference type="AlphaFoldDB" id="A0A858Q9X2"/>
<protein>
    <submittedName>
        <fullName evidence="1">DUF411 domain-containing protein</fullName>
    </submittedName>
</protein>
<dbReference type="InterPro" id="IPR036249">
    <property type="entry name" value="Thioredoxin-like_sf"/>
</dbReference>
<dbReference type="RefSeq" id="WP_169603831.1">
    <property type="nucleotide sequence ID" value="NZ_CP046565.1"/>
</dbReference>
<accession>A0A858Q9X2</accession>
<dbReference type="Proteomes" id="UP000503004">
    <property type="component" value="Chromosome"/>
</dbReference>
<dbReference type="SUPFAM" id="SSF52833">
    <property type="entry name" value="Thioredoxin-like"/>
    <property type="match status" value="1"/>
</dbReference>
<dbReference type="InterPro" id="IPR007332">
    <property type="entry name" value="DUF411"/>
</dbReference>
<sequence>MRRTIFWGLALCVAYPLSAKEKPAPVEATVYRSPTCGCCKRWVEHIQASGFAVKDIVKDDMAAVKRELGVPENLASCHTAVIGGYRIEGHVPAADIRKLLDAKAPLLGLSVPGMPAGTPGMETGGRKDAYSVVGFGPGDSVQSVHDYAGD</sequence>
<dbReference type="EMBL" id="CP046565">
    <property type="protein sequence ID" value="QJD30555.1"/>
    <property type="molecule type" value="Genomic_DNA"/>
</dbReference>
<gene>
    <name evidence="1" type="ORF">GNH96_11590</name>
</gene>
<dbReference type="KEGG" id="metu:GNH96_11590"/>
<dbReference type="Pfam" id="PF04214">
    <property type="entry name" value="DUF411"/>
    <property type="match status" value="1"/>
</dbReference>
<organism evidence="1 2">
    <name type="scientific">Methylococcus geothermalis</name>
    <dbReference type="NCBI Taxonomy" id="2681310"/>
    <lineage>
        <taxon>Bacteria</taxon>
        <taxon>Pseudomonadati</taxon>
        <taxon>Pseudomonadota</taxon>
        <taxon>Gammaproteobacteria</taxon>
        <taxon>Methylococcales</taxon>
        <taxon>Methylococcaceae</taxon>
        <taxon>Methylococcus</taxon>
    </lineage>
</organism>
<name>A0A858Q9X2_9GAMM</name>
<evidence type="ECO:0000313" key="2">
    <source>
        <dbReference type="Proteomes" id="UP000503004"/>
    </source>
</evidence>